<sequence length="143" mass="16931">MTRLTMTYEFVDHAPENLEEGILYISIPFTSVLHLCCCGCGREVVTPLNPRDWRLIFDGETVSLEPSIGNWSFPCQSHYWIRNSTVRWVRPRSRDRADNDWTRNSPQPEAPFSMPERPPWPGQLRQLLHKIRHEVVRRMWDRG</sequence>
<evidence type="ECO:0000313" key="2">
    <source>
        <dbReference type="EMBL" id="WUP73586.1"/>
    </source>
</evidence>
<gene>
    <name evidence="2" type="ORF">OG913_29955</name>
</gene>
<evidence type="ECO:0000313" key="3">
    <source>
        <dbReference type="Proteomes" id="UP001432011"/>
    </source>
</evidence>
<proteinExistence type="predicted"/>
<feature type="region of interest" description="Disordered" evidence="1">
    <location>
        <begin position="93"/>
        <end position="116"/>
    </location>
</feature>
<dbReference type="Proteomes" id="UP001432011">
    <property type="component" value="Chromosome"/>
</dbReference>
<organism evidence="2 3">
    <name type="scientific">Microbispora hainanensis</name>
    <dbReference type="NCBI Taxonomy" id="568844"/>
    <lineage>
        <taxon>Bacteria</taxon>
        <taxon>Bacillati</taxon>
        <taxon>Actinomycetota</taxon>
        <taxon>Actinomycetes</taxon>
        <taxon>Streptosporangiales</taxon>
        <taxon>Streptosporangiaceae</taxon>
        <taxon>Microbispora</taxon>
    </lineage>
</organism>
<reference evidence="2" key="1">
    <citation type="submission" date="2022-10" db="EMBL/GenBank/DDBJ databases">
        <title>The complete genomes of actinobacterial strains from the NBC collection.</title>
        <authorList>
            <person name="Joergensen T.S."/>
            <person name="Alvarez Arevalo M."/>
            <person name="Sterndorff E.B."/>
            <person name="Faurdal D."/>
            <person name="Vuksanovic O."/>
            <person name="Mourched A.-S."/>
            <person name="Charusanti P."/>
            <person name="Shaw S."/>
            <person name="Blin K."/>
            <person name="Weber T."/>
        </authorList>
    </citation>
    <scope>NUCLEOTIDE SEQUENCE</scope>
    <source>
        <strain evidence="2">NBC_00254</strain>
    </source>
</reference>
<protein>
    <submittedName>
        <fullName evidence="2">DUF6527 family protein</fullName>
    </submittedName>
</protein>
<evidence type="ECO:0000256" key="1">
    <source>
        <dbReference type="SAM" id="MobiDB-lite"/>
    </source>
</evidence>
<dbReference type="EMBL" id="CP108085">
    <property type="protein sequence ID" value="WUP73586.1"/>
    <property type="molecule type" value="Genomic_DNA"/>
</dbReference>
<keyword evidence="3" id="KW-1185">Reference proteome</keyword>
<dbReference type="InterPro" id="IPR045384">
    <property type="entry name" value="DUF6527"/>
</dbReference>
<dbReference type="Pfam" id="PF20137">
    <property type="entry name" value="BubE"/>
    <property type="match status" value="1"/>
</dbReference>
<accession>A0ABZ1SLF3</accession>
<dbReference type="RefSeq" id="WP_328708865.1">
    <property type="nucleotide sequence ID" value="NZ_CP108085.1"/>
</dbReference>
<name>A0ABZ1SLF3_9ACTN</name>